<feature type="domain" description="Mur ligase C-terminal" evidence="22">
    <location>
        <begin position="289"/>
        <end position="410"/>
    </location>
</feature>
<comment type="pathway">
    <text evidence="3">Cofactor biosynthesis; tetrahydrofolylpolyglutamate biosynthesis.</text>
</comment>
<keyword evidence="9" id="KW-0479">Metal-binding</keyword>
<evidence type="ECO:0000259" key="23">
    <source>
        <dbReference type="Pfam" id="PF08245"/>
    </source>
</evidence>
<comment type="pathway">
    <text evidence="2">Cofactor biosynthesis; tetrahydrofolate biosynthesis; 7,8-dihydrofolate from 2-amino-4-hydroxy-6-hydroxymethyl-7,8-dihydropteridine diphosphate and 4-aminobenzoate: step 2/2.</text>
</comment>
<dbReference type="EC" id="6.3.2.17" evidence="6"/>
<evidence type="ECO:0000256" key="17">
    <source>
        <dbReference type="ARBA" id="ARBA00047493"/>
    </source>
</evidence>
<dbReference type="GO" id="GO:0005737">
    <property type="term" value="C:cytoplasm"/>
    <property type="evidence" value="ECO:0007669"/>
    <property type="project" value="TreeGrafter"/>
</dbReference>
<keyword evidence="10 21" id="KW-0547">Nucleotide-binding</keyword>
<dbReference type="Gene3D" id="3.40.1190.10">
    <property type="entry name" value="Mur-like, catalytic domain"/>
    <property type="match status" value="1"/>
</dbReference>
<dbReference type="Pfam" id="PF08245">
    <property type="entry name" value="Mur_ligase_M"/>
    <property type="match status" value="1"/>
</dbReference>
<name>Q2SJC8_HAHCH</name>
<evidence type="ECO:0000256" key="2">
    <source>
        <dbReference type="ARBA" id="ARBA00004799"/>
    </source>
</evidence>
<accession>Q2SJC8</accession>
<comment type="function">
    <text evidence="1">Functions in two distinct reactions of the de novo folate biosynthetic pathway. Catalyzes the addition of a glutamate residue to dihydropteroate (7,8-dihydropteroate or H2Pte) to form dihydrofolate (7,8-dihydrofolate monoglutamate or H2Pte-Glu). Also catalyzes successive additions of L-glutamate to tetrahydrofolate or 10-formyltetrahydrofolate or 5,10-methylenetetrahydrofolate, leading to folylpolyglutamate derivatives.</text>
</comment>
<evidence type="ECO:0000256" key="14">
    <source>
        <dbReference type="ARBA" id="ARBA00030048"/>
    </source>
</evidence>
<proteinExistence type="inferred from homology"/>
<dbReference type="GO" id="GO:0046654">
    <property type="term" value="P:tetrahydrofolate biosynthetic process"/>
    <property type="evidence" value="ECO:0007669"/>
    <property type="project" value="UniProtKB-UniPathway"/>
</dbReference>
<evidence type="ECO:0000256" key="7">
    <source>
        <dbReference type="ARBA" id="ARBA00019357"/>
    </source>
</evidence>
<evidence type="ECO:0000256" key="8">
    <source>
        <dbReference type="ARBA" id="ARBA00022598"/>
    </source>
</evidence>
<dbReference type="SUPFAM" id="SSF53623">
    <property type="entry name" value="MurD-like peptide ligases, catalytic domain"/>
    <property type="match status" value="1"/>
</dbReference>
<dbReference type="InterPro" id="IPR036565">
    <property type="entry name" value="Mur-like_cat_sf"/>
</dbReference>
<evidence type="ECO:0000256" key="11">
    <source>
        <dbReference type="ARBA" id="ARBA00022840"/>
    </source>
</evidence>
<evidence type="ECO:0000256" key="13">
    <source>
        <dbReference type="ARBA" id="ARBA00022909"/>
    </source>
</evidence>
<dbReference type="GO" id="GO:0008841">
    <property type="term" value="F:dihydrofolate synthase activity"/>
    <property type="evidence" value="ECO:0007669"/>
    <property type="project" value="UniProtKB-EC"/>
</dbReference>
<dbReference type="GO" id="GO:0046656">
    <property type="term" value="P:folic acid biosynthetic process"/>
    <property type="evidence" value="ECO:0007669"/>
    <property type="project" value="UniProtKB-KW"/>
</dbReference>
<evidence type="ECO:0000256" key="1">
    <source>
        <dbReference type="ARBA" id="ARBA00002714"/>
    </source>
</evidence>
<evidence type="ECO:0000313" key="25">
    <source>
        <dbReference type="Proteomes" id="UP000000238"/>
    </source>
</evidence>
<dbReference type="PIRSF" id="PIRSF001563">
    <property type="entry name" value="Folylpolyglu_synth"/>
    <property type="match status" value="1"/>
</dbReference>
<reference evidence="24 25" key="1">
    <citation type="journal article" date="2005" name="Nucleic Acids Res.">
        <title>Genomic blueprint of Hahella chejuensis, a marine microbe producing an algicidal agent.</title>
        <authorList>
            <person name="Jeong H."/>
            <person name="Yim J.H."/>
            <person name="Lee C."/>
            <person name="Choi S.-H."/>
            <person name="Park Y.K."/>
            <person name="Yoon S.H."/>
            <person name="Hur C.-G."/>
            <person name="Kang H.-Y."/>
            <person name="Kim D."/>
            <person name="Lee H.H."/>
            <person name="Park K.H."/>
            <person name="Park S.-H."/>
            <person name="Park H.-S."/>
            <person name="Lee H.K."/>
            <person name="Oh T.K."/>
            <person name="Kim J.F."/>
        </authorList>
    </citation>
    <scope>NUCLEOTIDE SEQUENCE [LARGE SCALE GENOMIC DNA]</scope>
    <source>
        <strain evidence="24 25">KCTC 2396</strain>
    </source>
</reference>
<feature type="domain" description="Mur ligase central" evidence="23">
    <location>
        <begin position="48"/>
        <end position="186"/>
    </location>
</feature>
<dbReference type="EMBL" id="CP000155">
    <property type="protein sequence ID" value="ABC29246.1"/>
    <property type="molecule type" value="Genomic_DNA"/>
</dbReference>
<dbReference type="InterPro" id="IPR001645">
    <property type="entry name" value="Folylpolyglutamate_synth"/>
</dbReference>
<dbReference type="GO" id="GO:0004326">
    <property type="term" value="F:tetrahydrofolylpolyglutamate synthase activity"/>
    <property type="evidence" value="ECO:0007669"/>
    <property type="project" value="UniProtKB-EC"/>
</dbReference>
<evidence type="ECO:0000256" key="10">
    <source>
        <dbReference type="ARBA" id="ARBA00022741"/>
    </source>
</evidence>
<evidence type="ECO:0000256" key="9">
    <source>
        <dbReference type="ARBA" id="ARBA00022723"/>
    </source>
</evidence>
<evidence type="ECO:0000256" key="21">
    <source>
        <dbReference type="PIRNR" id="PIRNR001563"/>
    </source>
</evidence>
<comment type="catalytic activity">
    <reaction evidence="17">
        <text>(6S)-5,6,7,8-tetrahydrofolyl-(gamma-L-Glu)(n) + L-glutamate + ATP = (6S)-5,6,7,8-tetrahydrofolyl-(gamma-L-Glu)(n+1) + ADP + phosphate + H(+)</text>
        <dbReference type="Rhea" id="RHEA:10580"/>
        <dbReference type="Rhea" id="RHEA-COMP:14738"/>
        <dbReference type="Rhea" id="RHEA-COMP:14740"/>
        <dbReference type="ChEBI" id="CHEBI:15378"/>
        <dbReference type="ChEBI" id="CHEBI:29985"/>
        <dbReference type="ChEBI" id="CHEBI:30616"/>
        <dbReference type="ChEBI" id="CHEBI:43474"/>
        <dbReference type="ChEBI" id="CHEBI:141005"/>
        <dbReference type="ChEBI" id="CHEBI:456216"/>
        <dbReference type="EC" id="6.3.2.17"/>
    </reaction>
</comment>
<evidence type="ECO:0000256" key="4">
    <source>
        <dbReference type="ARBA" id="ARBA00008276"/>
    </source>
</evidence>
<dbReference type="GO" id="GO:0046872">
    <property type="term" value="F:metal ion binding"/>
    <property type="evidence" value="ECO:0007669"/>
    <property type="project" value="UniProtKB-KW"/>
</dbReference>
<dbReference type="EC" id="6.3.2.12" evidence="5"/>
<evidence type="ECO:0000256" key="16">
    <source>
        <dbReference type="ARBA" id="ARBA00032510"/>
    </source>
</evidence>
<comment type="catalytic activity">
    <reaction evidence="19">
        <text>(6R)-5,10-methylenetetrahydrofolyl-(gamma-L-Glu)(n) + L-glutamate + ATP = (6R)-5,10-methylenetetrahydrofolyl-(gamma-L-Glu)(n+1) + ADP + phosphate + H(+)</text>
        <dbReference type="Rhea" id="RHEA:51912"/>
        <dbReference type="Rhea" id="RHEA-COMP:13257"/>
        <dbReference type="Rhea" id="RHEA-COMP:13258"/>
        <dbReference type="ChEBI" id="CHEBI:15378"/>
        <dbReference type="ChEBI" id="CHEBI:29985"/>
        <dbReference type="ChEBI" id="CHEBI:30616"/>
        <dbReference type="ChEBI" id="CHEBI:43474"/>
        <dbReference type="ChEBI" id="CHEBI:136572"/>
        <dbReference type="ChEBI" id="CHEBI:456216"/>
        <dbReference type="EC" id="6.3.2.17"/>
    </reaction>
</comment>
<evidence type="ECO:0000256" key="15">
    <source>
        <dbReference type="ARBA" id="ARBA00030592"/>
    </source>
</evidence>
<dbReference type="AlphaFoldDB" id="Q2SJC8"/>
<comment type="similarity">
    <text evidence="4 21">Belongs to the folylpolyglutamate synthase family.</text>
</comment>
<organism evidence="24 25">
    <name type="scientific">Hahella chejuensis (strain KCTC 2396)</name>
    <dbReference type="NCBI Taxonomy" id="349521"/>
    <lineage>
        <taxon>Bacteria</taxon>
        <taxon>Pseudomonadati</taxon>
        <taxon>Pseudomonadota</taxon>
        <taxon>Gammaproteobacteria</taxon>
        <taxon>Oceanospirillales</taxon>
        <taxon>Hahellaceae</taxon>
        <taxon>Hahella</taxon>
    </lineage>
</organism>
<sequence length="430" mass="46556">MEPRRLSDWLDYVSQLHSQVIEMGLDRVNDVFRRLCRNARLAKTVVTIAGTNGKGSTLAAVEALALAAGKTVGAYTSPHILRFNERVRINGVDVSDEALEAAFAAVESARGQTALTYFEFTTLVGFYLFQQARLDLVLLEVGLGGRLDAVNIVDPDLAVITSVDLDHQEWLGESREDIGREKAGILRPGIPLIIAEEAPPTSVVDVAGKLGCATFIWRQDFTLERTGDASQALQWRGRRKHADIVVDGLSDNGLPMANMAAAMQVAMLLDFPLSESQVAAVIAGVKVPGRFQLLRRDPEVYADVGHNPHAARYLKQWLGGLPVKKPQIAVFSALKDKDVAGIVKELAGVFDRWIVFPLNVDRAMPLAQLAELVERNQSAPLQTCASLSECLAQATSEAGSDGRIVAFGSFFTVAEIFQNGMMGTDEGDGG</sequence>
<dbReference type="GO" id="GO:0005524">
    <property type="term" value="F:ATP binding"/>
    <property type="evidence" value="ECO:0007669"/>
    <property type="project" value="UniProtKB-KW"/>
</dbReference>
<evidence type="ECO:0000259" key="22">
    <source>
        <dbReference type="Pfam" id="PF02875"/>
    </source>
</evidence>
<dbReference type="KEGG" id="hch:HCH_02439"/>
<gene>
    <name evidence="24" type="primary">folC</name>
    <name evidence="24" type="ordered locus">HCH_02439</name>
</gene>
<dbReference type="HOGENOM" id="CLU_015869_1_0_6"/>
<dbReference type="InterPro" id="IPR013221">
    <property type="entry name" value="Mur_ligase_cen"/>
</dbReference>
<evidence type="ECO:0000256" key="19">
    <source>
        <dbReference type="ARBA" id="ARBA00049035"/>
    </source>
</evidence>
<dbReference type="Proteomes" id="UP000000238">
    <property type="component" value="Chromosome"/>
</dbReference>
<evidence type="ECO:0000313" key="24">
    <source>
        <dbReference type="EMBL" id="ABC29246.1"/>
    </source>
</evidence>
<dbReference type="NCBIfam" id="NF008101">
    <property type="entry name" value="PRK10846.1"/>
    <property type="match status" value="1"/>
</dbReference>
<dbReference type="Pfam" id="PF02875">
    <property type="entry name" value="Mur_ligase_C"/>
    <property type="match status" value="1"/>
</dbReference>
<dbReference type="PANTHER" id="PTHR11136">
    <property type="entry name" value="FOLYLPOLYGLUTAMATE SYNTHASE-RELATED"/>
    <property type="match status" value="1"/>
</dbReference>
<dbReference type="eggNOG" id="COG0285">
    <property type="taxonomic scope" value="Bacteria"/>
</dbReference>
<dbReference type="PANTHER" id="PTHR11136:SF0">
    <property type="entry name" value="DIHYDROFOLATE SYNTHETASE-RELATED"/>
    <property type="match status" value="1"/>
</dbReference>
<evidence type="ECO:0000256" key="20">
    <source>
        <dbReference type="ARBA" id="ARBA00049161"/>
    </source>
</evidence>
<keyword evidence="25" id="KW-1185">Reference proteome</keyword>
<evidence type="ECO:0000256" key="12">
    <source>
        <dbReference type="ARBA" id="ARBA00022842"/>
    </source>
</evidence>
<keyword evidence="13" id="KW-0289">Folate biosynthesis</keyword>
<evidence type="ECO:0000256" key="5">
    <source>
        <dbReference type="ARBA" id="ARBA00013023"/>
    </source>
</evidence>
<dbReference type="InterPro" id="IPR036615">
    <property type="entry name" value="Mur_ligase_C_dom_sf"/>
</dbReference>
<comment type="catalytic activity">
    <reaction evidence="18">
        <text>10-formyltetrahydrofolyl-(gamma-L-Glu)(n) + L-glutamate + ATP = 10-formyltetrahydrofolyl-(gamma-L-Glu)(n+1) + ADP + phosphate + H(+)</text>
        <dbReference type="Rhea" id="RHEA:51904"/>
        <dbReference type="Rhea" id="RHEA-COMP:13088"/>
        <dbReference type="Rhea" id="RHEA-COMP:14300"/>
        <dbReference type="ChEBI" id="CHEBI:15378"/>
        <dbReference type="ChEBI" id="CHEBI:29985"/>
        <dbReference type="ChEBI" id="CHEBI:30616"/>
        <dbReference type="ChEBI" id="CHEBI:43474"/>
        <dbReference type="ChEBI" id="CHEBI:134413"/>
        <dbReference type="ChEBI" id="CHEBI:456216"/>
        <dbReference type="EC" id="6.3.2.17"/>
    </reaction>
</comment>
<comment type="catalytic activity">
    <reaction evidence="20">
        <text>7,8-dihydropteroate + L-glutamate + ATP = 7,8-dihydrofolate + ADP + phosphate + H(+)</text>
        <dbReference type="Rhea" id="RHEA:23584"/>
        <dbReference type="ChEBI" id="CHEBI:15378"/>
        <dbReference type="ChEBI" id="CHEBI:17839"/>
        <dbReference type="ChEBI" id="CHEBI:29985"/>
        <dbReference type="ChEBI" id="CHEBI:30616"/>
        <dbReference type="ChEBI" id="CHEBI:43474"/>
        <dbReference type="ChEBI" id="CHEBI:57451"/>
        <dbReference type="ChEBI" id="CHEBI:456216"/>
        <dbReference type="EC" id="6.3.2.12"/>
    </reaction>
</comment>
<dbReference type="SUPFAM" id="SSF53244">
    <property type="entry name" value="MurD-like peptide ligases, peptide-binding domain"/>
    <property type="match status" value="1"/>
</dbReference>
<keyword evidence="12" id="KW-0460">Magnesium</keyword>
<evidence type="ECO:0000256" key="3">
    <source>
        <dbReference type="ARBA" id="ARBA00005150"/>
    </source>
</evidence>
<dbReference type="UniPathway" id="UPA00077">
    <property type="reaction ID" value="UER00157"/>
</dbReference>
<dbReference type="InterPro" id="IPR004101">
    <property type="entry name" value="Mur_ligase_C"/>
</dbReference>
<protein>
    <recommendedName>
        <fullName evidence="7">Dihydrofolate synthase/folylpolyglutamate synthase</fullName>
        <ecNumber evidence="5">6.3.2.12</ecNumber>
        <ecNumber evidence="6">6.3.2.17</ecNumber>
    </recommendedName>
    <alternativeName>
        <fullName evidence="16">Folylpoly-gamma-glutamate synthetase-dihydrofolate synthetase</fullName>
    </alternativeName>
    <alternativeName>
        <fullName evidence="14">Folylpolyglutamate synthetase</fullName>
    </alternativeName>
    <alternativeName>
        <fullName evidence="15">Tetrahydrofolylpolyglutamate synthase</fullName>
    </alternativeName>
</protein>
<evidence type="ECO:0000256" key="6">
    <source>
        <dbReference type="ARBA" id="ARBA00013025"/>
    </source>
</evidence>
<dbReference type="Gene3D" id="3.90.190.20">
    <property type="entry name" value="Mur ligase, C-terminal domain"/>
    <property type="match status" value="1"/>
</dbReference>
<dbReference type="STRING" id="349521.HCH_02439"/>
<dbReference type="RefSeq" id="WP_011396315.1">
    <property type="nucleotide sequence ID" value="NC_007645.1"/>
</dbReference>
<dbReference type="OrthoDB" id="9809356at2"/>
<dbReference type="NCBIfam" id="TIGR01499">
    <property type="entry name" value="folC"/>
    <property type="match status" value="1"/>
</dbReference>
<keyword evidence="8 21" id="KW-0436">Ligase</keyword>
<keyword evidence="11 21" id="KW-0067">ATP-binding</keyword>
<evidence type="ECO:0000256" key="18">
    <source>
        <dbReference type="ARBA" id="ARBA00047808"/>
    </source>
</evidence>